<dbReference type="STRING" id="1391654.AKJ09_05150"/>
<keyword evidence="3 6" id="KW-0418">Kinase</keyword>
<keyword evidence="1" id="KW-0808">Transferase</keyword>
<feature type="domain" description="Protein kinase" evidence="5">
    <location>
        <begin position="1"/>
        <end position="242"/>
    </location>
</feature>
<dbReference type="Gene3D" id="3.30.200.20">
    <property type="entry name" value="Phosphorylase Kinase, domain 1"/>
    <property type="match status" value="1"/>
</dbReference>
<accession>A0A0K1PYL9</accession>
<evidence type="ECO:0000259" key="5">
    <source>
        <dbReference type="PROSITE" id="PS50011"/>
    </source>
</evidence>
<dbReference type="InterPro" id="IPR000719">
    <property type="entry name" value="Prot_kinase_dom"/>
</dbReference>
<dbReference type="InterPro" id="IPR011009">
    <property type="entry name" value="Kinase-like_dom_sf"/>
</dbReference>
<dbReference type="PROSITE" id="PS50011">
    <property type="entry name" value="PROTEIN_KINASE_DOM"/>
    <property type="match status" value="1"/>
</dbReference>
<name>A0A0K1PYL9_9BACT</name>
<dbReference type="CDD" id="cd14014">
    <property type="entry name" value="STKc_PknB_like"/>
    <property type="match status" value="1"/>
</dbReference>
<dbReference type="PANTHER" id="PTHR43289">
    <property type="entry name" value="MITOGEN-ACTIVATED PROTEIN KINASE KINASE KINASE 20-RELATED"/>
    <property type="match status" value="1"/>
</dbReference>
<dbReference type="EMBL" id="CP012333">
    <property type="protein sequence ID" value="AKU98486.1"/>
    <property type="molecule type" value="Genomic_DNA"/>
</dbReference>
<dbReference type="PANTHER" id="PTHR43289:SF6">
    <property type="entry name" value="SERINE_THREONINE-PROTEIN KINASE NEKL-3"/>
    <property type="match status" value="1"/>
</dbReference>
<dbReference type="Gene3D" id="1.10.510.10">
    <property type="entry name" value="Transferase(Phosphotransferase) domain 1"/>
    <property type="match status" value="1"/>
</dbReference>
<organism evidence="6 7">
    <name type="scientific">Labilithrix luteola</name>
    <dbReference type="NCBI Taxonomy" id="1391654"/>
    <lineage>
        <taxon>Bacteria</taxon>
        <taxon>Pseudomonadati</taxon>
        <taxon>Myxococcota</taxon>
        <taxon>Polyangia</taxon>
        <taxon>Polyangiales</taxon>
        <taxon>Labilitrichaceae</taxon>
        <taxon>Labilithrix</taxon>
    </lineage>
</organism>
<dbReference type="Pfam" id="PF00069">
    <property type="entry name" value="Pkinase"/>
    <property type="match status" value="1"/>
</dbReference>
<dbReference type="GO" id="GO:0005524">
    <property type="term" value="F:ATP binding"/>
    <property type="evidence" value="ECO:0007669"/>
    <property type="project" value="UniProtKB-KW"/>
</dbReference>
<proteinExistence type="predicted"/>
<keyword evidence="2" id="KW-0547">Nucleotide-binding</keyword>
<evidence type="ECO:0000256" key="1">
    <source>
        <dbReference type="ARBA" id="ARBA00022679"/>
    </source>
</evidence>
<dbReference type="PROSITE" id="PS00108">
    <property type="entry name" value="PROTEIN_KINASE_ST"/>
    <property type="match status" value="1"/>
</dbReference>
<keyword evidence="7" id="KW-1185">Reference proteome</keyword>
<evidence type="ECO:0000313" key="6">
    <source>
        <dbReference type="EMBL" id="AKU98486.1"/>
    </source>
</evidence>
<protein>
    <submittedName>
        <fullName evidence="6">Serine/threonine protein kinase PrkC, regulator of stationary phase</fullName>
    </submittedName>
</protein>
<dbReference type="Proteomes" id="UP000064967">
    <property type="component" value="Chromosome"/>
</dbReference>
<reference evidence="6 7" key="1">
    <citation type="submission" date="2015-08" db="EMBL/GenBank/DDBJ databases">
        <authorList>
            <person name="Babu N.S."/>
            <person name="Beckwith C.J."/>
            <person name="Beseler K.G."/>
            <person name="Brison A."/>
            <person name="Carone J.V."/>
            <person name="Caskin T.P."/>
            <person name="Diamond M."/>
            <person name="Durham M.E."/>
            <person name="Foxe J.M."/>
            <person name="Go M."/>
            <person name="Henderson B.A."/>
            <person name="Jones I.B."/>
            <person name="McGettigan J.A."/>
            <person name="Micheletti S.J."/>
            <person name="Nasrallah M.E."/>
            <person name="Ortiz D."/>
            <person name="Piller C.R."/>
            <person name="Privatt S.R."/>
            <person name="Schneider S.L."/>
            <person name="Sharp S."/>
            <person name="Smith T.C."/>
            <person name="Stanton J.D."/>
            <person name="Ullery H.E."/>
            <person name="Wilson R.J."/>
            <person name="Serrano M.G."/>
            <person name="Buck G."/>
            <person name="Lee V."/>
            <person name="Wang Y."/>
            <person name="Carvalho R."/>
            <person name="Voegtly L."/>
            <person name="Shi R."/>
            <person name="Duckworth R."/>
            <person name="Johnson A."/>
            <person name="Loviza R."/>
            <person name="Walstead R."/>
            <person name="Shah Z."/>
            <person name="Kiflezghi M."/>
            <person name="Wade K."/>
            <person name="Ball S.L."/>
            <person name="Bradley K.W."/>
            <person name="Asai D.J."/>
            <person name="Bowman C.A."/>
            <person name="Russell D.A."/>
            <person name="Pope W.H."/>
            <person name="Jacobs-Sera D."/>
            <person name="Hendrix R.W."/>
            <person name="Hatfull G.F."/>
        </authorList>
    </citation>
    <scope>NUCLEOTIDE SEQUENCE [LARGE SCALE GENOMIC DNA]</scope>
    <source>
        <strain evidence="6 7">DSM 27648</strain>
    </source>
</reference>
<dbReference type="InterPro" id="IPR008271">
    <property type="entry name" value="Ser/Thr_kinase_AS"/>
</dbReference>
<evidence type="ECO:0000256" key="4">
    <source>
        <dbReference type="ARBA" id="ARBA00022840"/>
    </source>
</evidence>
<keyword evidence="6" id="KW-0723">Serine/threonine-protein kinase</keyword>
<dbReference type="KEGG" id="llu:AKJ09_05150"/>
<dbReference type="GO" id="GO:0004674">
    <property type="term" value="F:protein serine/threonine kinase activity"/>
    <property type="evidence" value="ECO:0007669"/>
    <property type="project" value="UniProtKB-KW"/>
</dbReference>
<gene>
    <name evidence="6" type="ORF">AKJ09_05150</name>
</gene>
<evidence type="ECO:0000256" key="2">
    <source>
        <dbReference type="ARBA" id="ARBA00022741"/>
    </source>
</evidence>
<evidence type="ECO:0000313" key="7">
    <source>
        <dbReference type="Proteomes" id="UP000064967"/>
    </source>
</evidence>
<dbReference type="SUPFAM" id="SSF56112">
    <property type="entry name" value="Protein kinase-like (PK-like)"/>
    <property type="match status" value="1"/>
</dbReference>
<sequence>MVKIVATSLQASLDEAVRRLEREARVAGGIHHPNVCAVSDFGKLDDGRPFLVMEHLTGESLATRLGRERSLPIAVAMDFAYQMLGGLDAAHRRGVIHRDIKPENLFLIEIGLGRHLLKVLDFGTAQVLDTSSPYGDELTDTDRVMGTMAYMSPEQLKGVRDFDARTDVYSAAVVIYEMLVGTRPFGDVPSDRLAEAIAFTRAPSILHRLPNLAHPVARAIDTALSVDRTRRPADAAAFLAMLAAPPSPTSIVDRSVPEADPLQIISDWDLPTHQNRAQDDWDLVTLERDRRALVASNEDVLSIDVKIDREPLR</sequence>
<dbReference type="SMART" id="SM00220">
    <property type="entry name" value="S_TKc"/>
    <property type="match status" value="1"/>
</dbReference>
<evidence type="ECO:0000256" key="3">
    <source>
        <dbReference type="ARBA" id="ARBA00022777"/>
    </source>
</evidence>
<keyword evidence="4" id="KW-0067">ATP-binding</keyword>
<dbReference type="AlphaFoldDB" id="A0A0K1PYL9"/>